<dbReference type="InterPro" id="IPR008910">
    <property type="entry name" value="MSC_TM_helix"/>
</dbReference>
<organism evidence="10 11">
    <name type="scientific">Paraburkholderia sabiae</name>
    <dbReference type="NCBI Taxonomy" id="273251"/>
    <lineage>
        <taxon>Bacteria</taxon>
        <taxon>Pseudomonadati</taxon>
        <taxon>Pseudomonadota</taxon>
        <taxon>Betaproteobacteria</taxon>
        <taxon>Burkholderiales</taxon>
        <taxon>Burkholderiaceae</taxon>
        <taxon>Paraburkholderia</taxon>
    </lineage>
</organism>
<keyword evidence="7" id="KW-0406">Ion transport</keyword>
<comment type="subcellular location">
    <subcellularLocation>
        <location evidence="7">Cell inner membrane</location>
        <topology evidence="7">Multi-pass membrane protein</topology>
    </subcellularLocation>
    <subcellularLocation>
        <location evidence="1">Cell membrane</location>
        <topology evidence="1">Multi-pass membrane protein</topology>
    </subcellularLocation>
</comment>
<evidence type="ECO:0000256" key="2">
    <source>
        <dbReference type="ARBA" id="ARBA00008017"/>
    </source>
</evidence>
<evidence type="ECO:0000256" key="5">
    <source>
        <dbReference type="ARBA" id="ARBA00022989"/>
    </source>
</evidence>
<dbReference type="SUPFAM" id="SSF50182">
    <property type="entry name" value="Sm-like ribonucleoproteins"/>
    <property type="match status" value="1"/>
</dbReference>
<evidence type="ECO:0000256" key="7">
    <source>
        <dbReference type="RuleBase" id="RU369025"/>
    </source>
</evidence>
<dbReference type="Gene3D" id="2.30.30.60">
    <property type="match status" value="1"/>
</dbReference>
<evidence type="ECO:0000256" key="4">
    <source>
        <dbReference type="ARBA" id="ARBA00022692"/>
    </source>
</evidence>
<evidence type="ECO:0000256" key="1">
    <source>
        <dbReference type="ARBA" id="ARBA00004651"/>
    </source>
</evidence>
<keyword evidence="6 7" id="KW-0472">Membrane</keyword>
<keyword evidence="4 7" id="KW-0812">Transmembrane</keyword>
<evidence type="ECO:0000259" key="8">
    <source>
        <dbReference type="Pfam" id="PF00924"/>
    </source>
</evidence>
<feature type="transmembrane region" description="Helical" evidence="7">
    <location>
        <begin position="87"/>
        <end position="106"/>
    </location>
</feature>
<feature type="transmembrane region" description="Helical" evidence="7">
    <location>
        <begin position="23"/>
        <end position="39"/>
    </location>
</feature>
<dbReference type="Pfam" id="PF05552">
    <property type="entry name" value="MS_channel_1st_1"/>
    <property type="match status" value="1"/>
</dbReference>
<comment type="caution">
    <text evidence="10">The sequence shown here is derived from an EMBL/GenBank/DDBJ whole genome shotgun (WGS) entry which is preliminary data.</text>
</comment>
<dbReference type="SUPFAM" id="SSF82861">
    <property type="entry name" value="Mechanosensitive channel protein MscS (YggB), transmembrane region"/>
    <property type="match status" value="1"/>
</dbReference>
<feature type="transmembrane region" description="Helical" evidence="7">
    <location>
        <begin position="60"/>
        <end position="81"/>
    </location>
</feature>
<dbReference type="InterPro" id="IPR045275">
    <property type="entry name" value="MscS_archaea/bacteria_type"/>
</dbReference>
<accession>A0ABU9QHE7</accession>
<evidence type="ECO:0000313" key="10">
    <source>
        <dbReference type="EMBL" id="MEM5288869.1"/>
    </source>
</evidence>
<evidence type="ECO:0000259" key="9">
    <source>
        <dbReference type="Pfam" id="PF21088"/>
    </source>
</evidence>
<keyword evidence="11" id="KW-1185">Reference proteome</keyword>
<evidence type="ECO:0000313" key="11">
    <source>
        <dbReference type="Proteomes" id="UP001494588"/>
    </source>
</evidence>
<evidence type="ECO:0000256" key="6">
    <source>
        <dbReference type="ARBA" id="ARBA00023136"/>
    </source>
</evidence>
<protein>
    <recommendedName>
        <fullName evidence="7">Small-conductance mechanosensitive channel</fullName>
    </recommendedName>
</protein>
<feature type="domain" description="Mechanosensitive ion channel MscS" evidence="8">
    <location>
        <begin position="109"/>
        <end position="175"/>
    </location>
</feature>
<dbReference type="RefSeq" id="WP_201656366.1">
    <property type="nucleotide sequence ID" value="NZ_CAJHCS010000024.1"/>
</dbReference>
<comment type="similarity">
    <text evidence="2 7">Belongs to the MscS (TC 1.A.23) family.</text>
</comment>
<dbReference type="Proteomes" id="UP001494588">
    <property type="component" value="Unassembled WGS sequence"/>
</dbReference>
<dbReference type="Gene3D" id="1.10.287.1260">
    <property type="match status" value="1"/>
</dbReference>
<dbReference type="InterPro" id="IPR023408">
    <property type="entry name" value="MscS_beta-dom_sf"/>
</dbReference>
<dbReference type="InterPro" id="IPR010920">
    <property type="entry name" value="LSM_dom_sf"/>
</dbReference>
<comment type="subunit">
    <text evidence="7">Homoheptamer.</text>
</comment>
<name>A0ABU9QHE7_9BURK</name>
<dbReference type="InterPro" id="IPR049142">
    <property type="entry name" value="MS_channel_1st"/>
</dbReference>
<keyword evidence="3" id="KW-1003">Cell membrane</keyword>
<sequence length="285" mass="29816">MDDLIARLFHLQPSLIVSLTHDVMHAGVAILILVVGWWLSNRIGALLSKAMSRTRADPTLAPMINAIGTWTIRVLVLFAALSEVGVATASVLAVLGAAGLAIGLALQGTLQNIAAGIMLLMLRPFRAGDVIEGSGATAGIVREVGLFTTRIERSDGNAVFVPNSQIWSNPVINYSSGGTQRVEVEVAIQQRQDVACAIDALKKMVAGDPRVLGGNTLAPVVTAADYQRGGGAAVRLAVWVSGADAQLAADDMREHARTVLEEAGCKTAEAPRAGTAERTSVTQHA</sequence>
<feature type="domain" description="Mechanosensitive ion channel transmembrane helices 2/3" evidence="9">
    <location>
        <begin position="74"/>
        <end position="107"/>
    </location>
</feature>
<proteinExistence type="inferred from homology"/>
<comment type="caution">
    <text evidence="7">Lacks conserved residue(s) required for the propagation of feature annotation.</text>
</comment>
<dbReference type="InterPro" id="IPR006685">
    <property type="entry name" value="MscS_channel_2nd"/>
</dbReference>
<dbReference type="EMBL" id="JAZHGC010000021">
    <property type="protein sequence ID" value="MEM5288869.1"/>
    <property type="molecule type" value="Genomic_DNA"/>
</dbReference>
<dbReference type="InterPro" id="IPR011014">
    <property type="entry name" value="MscS_channel_TM-2"/>
</dbReference>
<reference evidence="10 11" key="1">
    <citation type="submission" date="2024-01" db="EMBL/GenBank/DDBJ databases">
        <title>The diversity of rhizobia nodulating Mimosa spp. in eleven states of Brazil covering several biomes is determined by host plant, location, and edaphic factors.</title>
        <authorList>
            <person name="Rouws L."/>
            <person name="Barauna A."/>
            <person name="Beukes C."/>
            <person name="De Faria S.M."/>
            <person name="Gross E."/>
            <person name="Dos Reis Junior F.B."/>
            <person name="Simon M."/>
            <person name="Maluk M."/>
            <person name="Odee D.W."/>
            <person name="Kenicer G."/>
            <person name="Young J.P.W."/>
            <person name="Reis V.M."/>
            <person name="Zilli J."/>
            <person name="James E.K."/>
        </authorList>
    </citation>
    <scope>NUCLEOTIDE SEQUENCE [LARGE SCALE GENOMIC DNA]</scope>
    <source>
        <strain evidence="10 11">JPY77</strain>
    </source>
</reference>
<keyword evidence="7" id="KW-0813">Transport</keyword>
<dbReference type="PANTHER" id="PTHR30221">
    <property type="entry name" value="SMALL-CONDUCTANCE MECHANOSENSITIVE CHANNEL"/>
    <property type="match status" value="1"/>
</dbReference>
<keyword evidence="5 7" id="KW-1133">Transmembrane helix</keyword>
<keyword evidence="7" id="KW-0997">Cell inner membrane</keyword>
<dbReference type="PANTHER" id="PTHR30221:SF1">
    <property type="entry name" value="SMALL-CONDUCTANCE MECHANOSENSITIVE CHANNEL"/>
    <property type="match status" value="1"/>
</dbReference>
<dbReference type="Pfam" id="PF21088">
    <property type="entry name" value="MS_channel_1st"/>
    <property type="match status" value="1"/>
</dbReference>
<dbReference type="Pfam" id="PF00924">
    <property type="entry name" value="MS_channel_2nd"/>
    <property type="match status" value="1"/>
</dbReference>
<keyword evidence="7" id="KW-0407">Ion channel</keyword>
<evidence type="ECO:0000256" key="3">
    <source>
        <dbReference type="ARBA" id="ARBA00022475"/>
    </source>
</evidence>
<gene>
    <name evidence="10" type="ORF">V4C55_24360</name>
</gene>
<comment type="function">
    <text evidence="7">Mechanosensitive channel that participates in the regulation of osmotic pressure changes within the cell, opening in response to stretch forces in the membrane lipid bilayer, without the need for other proteins. Contributes to normal resistance to hypoosmotic shock. Forms an ion channel of 1.0 nanosiemens conductance with a slight preference for anions.</text>
</comment>